<dbReference type="SUPFAM" id="SSF69118">
    <property type="entry name" value="AhpD-like"/>
    <property type="match status" value="1"/>
</dbReference>
<dbReference type="EMBL" id="JBHMCF010000038">
    <property type="protein sequence ID" value="MFB9474247.1"/>
    <property type="molecule type" value="Genomic_DNA"/>
</dbReference>
<comment type="caution">
    <text evidence="2">The sequence shown here is derived from an EMBL/GenBank/DDBJ whole genome shotgun (WGS) entry which is preliminary data.</text>
</comment>
<feature type="domain" description="Carboxymuconolactone decarboxylase-like" evidence="1">
    <location>
        <begin position="24"/>
        <end position="96"/>
    </location>
</feature>
<dbReference type="InterPro" id="IPR004675">
    <property type="entry name" value="AhpD_core"/>
</dbReference>
<dbReference type="Proteomes" id="UP001589568">
    <property type="component" value="Unassembled WGS sequence"/>
</dbReference>
<dbReference type="PANTHER" id="PTHR34846">
    <property type="entry name" value="4-CARBOXYMUCONOLACTONE DECARBOXYLASE FAMILY PROTEIN (AFU_ORTHOLOGUE AFUA_6G11590)"/>
    <property type="match status" value="1"/>
</dbReference>
<dbReference type="PANTHER" id="PTHR34846:SF7">
    <property type="entry name" value="BLL7811 PROTEIN"/>
    <property type="match status" value="1"/>
</dbReference>
<gene>
    <name evidence="2" type="ORF">ACFFR3_32550</name>
</gene>
<dbReference type="RefSeq" id="WP_345391736.1">
    <property type="nucleotide sequence ID" value="NZ_BAAAXS010000001.1"/>
</dbReference>
<sequence length="160" mass="17343">MEARLDVMSQPTTGKLVKHLMSAGKILQESGLPQSTQELVALRISQINGCAVCVDIHTRNAVQAGEKPERLHMVAVWREATIFTEAERAALRLAEEGTRIADGAPGVTDETWAQAAEHYDEDQLAALVSLVSLMNTVNRLNAITRRPAGGHRPEPVPSSV</sequence>
<dbReference type="InterPro" id="IPR003779">
    <property type="entry name" value="CMD-like"/>
</dbReference>
<keyword evidence="3" id="KW-1185">Reference proteome</keyword>
<dbReference type="NCBIfam" id="TIGR00778">
    <property type="entry name" value="ahpD_dom"/>
    <property type="match status" value="1"/>
</dbReference>
<reference evidence="2 3" key="1">
    <citation type="submission" date="2024-09" db="EMBL/GenBank/DDBJ databases">
        <authorList>
            <person name="Sun Q."/>
            <person name="Mori K."/>
        </authorList>
    </citation>
    <scope>NUCLEOTIDE SEQUENCE [LARGE SCALE GENOMIC DNA]</scope>
    <source>
        <strain evidence="2 3">JCM 3324</strain>
    </source>
</reference>
<organism evidence="2 3">
    <name type="scientific">Nonomuraea salmonea</name>
    <dbReference type="NCBI Taxonomy" id="46181"/>
    <lineage>
        <taxon>Bacteria</taxon>
        <taxon>Bacillati</taxon>
        <taxon>Actinomycetota</taxon>
        <taxon>Actinomycetes</taxon>
        <taxon>Streptosporangiales</taxon>
        <taxon>Streptosporangiaceae</taxon>
        <taxon>Nonomuraea</taxon>
    </lineage>
</organism>
<evidence type="ECO:0000313" key="3">
    <source>
        <dbReference type="Proteomes" id="UP001589568"/>
    </source>
</evidence>
<evidence type="ECO:0000259" key="1">
    <source>
        <dbReference type="Pfam" id="PF02627"/>
    </source>
</evidence>
<dbReference type="Gene3D" id="1.20.1290.10">
    <property type="entry name" value="AhpD-like"/>
    <property type="match status" value="1"/>
</dbReference>
<evidence type="ECO:0000313" key="2">
    <source>
        <dbReference type="EMBL" id="MFB9474247.1"/>
    </source>
</evidence>
<proteinExistence type="predicted"/>
<protein>
    <submittedName>
        <fullName evidence="2">Carboxymuconolactone decarboxylase family protein</fullName>
    </submittedName>
</protein>
<accession>A0ABV5NVH5</accession>
<name>A0ABV5NVH5_9ACTN</name>
<dbReference type="Pfam" id="PF02627">
    <property type="entry name" value="CMD"/>
    <property type="match status" value="1"/>
</dbReference>
<dbReference type="InterPro" id="IPR029032">
    <property type="entry name" value="AhpD-like"/>
</dbReference>